<sequence>MTLMAIVSAAPLLEKRLKSCYKHATLTQYWIPKQGDKDMLNNGKTVTLNGPKTKTLKTKNGKTIAKVSKTTYEKFQMEGTGLLENGIMVNLDSGKNTFLKVNRKKAPYGLEMDGLKLPDGKTHNGCVRVDDKGWSFDDCQLDFYVLQFSAYKKLDHDLPNHVTVQPKKCKVQSYVTSAVKAWAELN</sequence>
<dbReference type="OMA" id="DNCHIDF"/>
<proteinExistence type="predicted"/>
<organism evidence="1">
    <name type="scientific">Absidia glauca</name>
    <name type="common">Pin mould</name>
    <dbReference type="NCBI Taxonomy" id="4829"/>
    <lineage>
        <taxon>Eukaryota</taxon>
        <taxon>Fungi</taxon>
        <taxon>Fungi incertae sedis</taxon>
        <taxon>Mucoromycota</taxon>
        <taxon>Mucoromycotina</taxon>
        <taxon>Mucoromycetes</taxon>
        <taxon>Mucorales</taxon>
        <taxon>Cunninghamellaceae</taxon>
        <taxon>Absidia</taxon>
    </lineage>
</organism>
<reference evidence="1" key="1">
    <citation type="submission" date="2016-04" db="EMBL/GenBank/DDBJ databases">
        <authorList>
            <person name="Evans L.H."/>
            <person name="Alamgir A."/>
            <person name="Owens N."/>
            <person name="Weber N.D."/>
            <person name="Virtaneva K."/>
            <person name="Barbian K."/>
            <person name="Babar A."/>
            <person name="Rosenke K."/>
        </authorList>
    </citation>
    <scope>NUCLEOTIDE SEQUENCE [LARGE SCALE GENOMIC DNA]</scope>
    <source>
        <strain evidence="1">CBS 101.48</strain>
    </source>
</reference>
<dbReference type="OrthoDB" id="5985073at2759"/>
<dbReference type="AlphaFoldDB" id="A0A163K9G6"/>
<evidence type="ECO:0000313" key="2">
    <source>
        <dbReference type="Proteomes" id="UP000078561"/>
    </source>
</evidence>
<dbReference type="EMBL" id="LT554985">
    <property type="protein sequence ID" value="SAM09126.1"/>
    <property type="molecule type" value="Genomic_DNA"/>
</dbReference>
<evidence type="ECO:0000313" key="1">
    <source>
        <dbReference type="EMBL" id="SAM09126.1"/>
    </source>
</evidence>
<gene>
    <name evidence="1" type="primary">ABSGL_14800.1 scaffold 14966</name>
</gene>
<name>A0A163K9G6_ABSGL</name>
<protein>
    <submittedName>
        <fullName evidence="1">Uncharacterized protein</fullName>
    </submittedName>
</protein>
<keyword evidence="2" id="KW-1185">Reference proteome</keyword>
<accession>A0A163K9G6</accession>
<dbReference type="Proteomes" id="UP000078561">
    <property type="component" value="Unassembled WGS sequence"/>
</dbReference>
<dbReference type="InParanoid" id="A0A163K9G6"/>